<dbReference type="AlphaFoldDB" id="A0AAD6N837"/>
<evidence type="ECO:0000256" key="1">
    <source>
        <dbReference type="SAM" id="MobiDB-lite"/>
    </source>
</evidence>
<accession>A0AAD6N837</accession>
<sequence length="204" mass="21523">MAFIIAFDGDDVRMKGSSCRVFEEVFVGIGGDNASQPTDLSARTPDNTQTKNTNDFLMGLDLNMVLGNLASQAGIYQSKHAPLNLRAPRSEPANEKQGGGFASSAIAPTDRAHRTTGMGKKRKTTTTEDSEVFWNPPPSSSSALAERDSNGSLAKKATRPVASGNSGESFGVDISFSELSSLRSITDASDANTNGPITNTDSNE</sequence>
<organism evidence="2 3">
    <name type="scientific">Penicillium canescens</name>
    <dbReference type="NCBI Taxonomy" id="5083"/>
    <lineage>
        <taxon>Eukaryota</taxon>
        <taxon>Fungi</taxon>
        <taxon>Dikarya</taxon>
        <taxon>Ascomycota</taxon>
        <taxon>Pezizomycotina</taxon>
        <taxon>Eurotiomycetes</taxon>
        <taxon>Eurotiomycetidae</taxon>
        <taxon>Eurotiales</taxon>
        <taxon>Aspergillaceae</taxon>
        <taxon>Penicillium</taxon>
    </lineage>
</organism>
<comment type="caution">
    <text evidence="2">The sequence shown here is derived from an EMBL/GenBank/DDBJ whole genome shotgun (WGS) entry which is preliminary data.</text>
</comment>
<feature type="region of interest" description="Disordered" evidence="1">
    <location>
        <begin position="184"/>
        <end position="204"/>
    </location>
</feature>
<feature type="region of interest" description="Disordered" evidence="1">
    <location>
        <begin position="33"/>
        <end position="52"/>
    </location>
</feature>
<evidence type="ECO:0000313" key="3">
    <source>
        <dbReference type="Proteomes" id="UP001219568"/>
    </source>
</evidence>
<dbReference type="Proteomes" id="UP001219568">
    <property type="component" value="Unassembled WGS sequence"/>
</dbReference>
<reference evidence="2" key="1">
    <citation type="journal article" date="2023" name="IMA Fungus">
        <title>Comparative genomic study of the Penicillium genus elucidates a diverse pangenome and 15 lateral gene transfer events.</title>
        <authorList>
            <person name="Petersen C."/>
            <person name="Sorensen T."/>
            <person name="Nielsen M.R."/>
            <person name="Sondergaard T.E."/>
            <person name="Sorensen J.L."/>
            <person name="Fitzpatrick D.A."/>
            <person name="Frisvad J.C."/>
            <person name="Nielsen K.L."/>
        </authorList>
    </citation>
    <scope>NUCLEOTIDE SEQUENCE</scope>
    <source>
        <strain evidence="2">IBT 15450</strain>
    </source>
</reference>
<evidence type="ECO:0000313" key="2">
    <source>
        <dbReference type="EMBL" id="KAJ6041432.1"/>
    </source>
</evidence>
<gene>
    <name evidence="2" type="ORF">N7460_006822</name>
</gene>
<feature type="region of interest" description="Disordered" evidence="1">
    <location>
        <begin position="86"/>
        <end position="172"/>
    </location>
</feature>
<protein>
    <submittedName>
        <fullName evidence="2">Uncharacterized protein</fullName>
    </submittedName>
</protein>
<reference evidence="2" key="2">
    <citation type="submission" date="2023-01" db="EMBL/GenBank/DDBJ databases">
        <authorList>
            <person name="Petersen C."/>
        </authorList>
    </citation>
    <scope>NUCLEOTIDE SEQUENCE</scope>
    <source>
        <strain evidence="2">IBT 15450</strain>
    </source>
</reference>
<keyword evidence="3" id="KW-1185">Reference proteome</keyword>
<name>A0AAD6N837_PENCN</name>
<dbReference type="EMBL" id="JAQJZL010000005">
    <property type="protein sequence ID" value="KAJ6041432.1"/>
    <property type="molecule type" value="Genomic_DNA"/>
</dbReference>
<proteinExistence type="predicted"/>